<dbReference type="EMBL" id="JAHQCS010000057">
    <property type="protein sequence ID" value="MBU9711062.1"/>
    <property type="molecule type" value="Genomic_DNA"/>
</dbReference>
<comment type="caution">
    <text evidence="1">The sequence shown here is derived from an EMBL/GenBank/DDBJ whole genome shotgun (WGS) entry which is preliminary data.</text>
</comment>
<accession>A0ABS6JBK9</accession>
<name>A0ABS6JBK9_9BACI</name>
<evidence type="ECO:0000313" key="1">
    <source>
        <dbReference type="EMBL" id="MBU9711062.1"/>
    </source>
</evidence>
<dbReference type="NCBIfam" id="NF047353">
    <property type="entry name" value="tube_lmo2291"/>
    <property type="match status" value="1"/>
</dbReference>
<protein>
    <submittedName>
        <fullName evidence="1">Capsid protein</fullName>
    </submittedName>
</protein>
<gene>
    <name evidence="1" type="ORF">KS419_04835</name>
</gene>
<evidence type="ECO:0000313" key="2">
    <source>
        <dbReference type="Proteomes" id="UP000784880"/>
    </source>
</evidence>
<dbReference type="Proteomes" id="UP000784880">
    <property type="component" value="Unassembled WGS sequence"/>
</dbReference>
<sequence length="154" mass="16744">MEQSNYPLLQSDFTFEIDITPNGESTTFEPIADGIEDFNAPDNEEIQQLFFLKDKGYASTFVTGDQLTYEFSGKRIKGDAALDYITGLKGKPLGKNRSTTFKVTNPDGATMSGPATITNIQTNEGAANELSSISFQIHINGMPEFTDAPAQGES</sequence>
<proteinExistence type="predicted"/>
<reference evidence="1 2" key="1">
    <citation type="submission" date="2021-06" db="EMBL/GenBank/DDBJ databases">
        <title>Bacillus sp. RD4P76, an endophyte from a halophyte.</title>
        <authorList>
            <person name="Sun J.-Q."/>
        </authorList>
    </citation>
    <scope>NUCLEOTIDE SEQUENCE [LARGE SCALE GENOMIC DNA]</scope>
    <source>
        <strain evidence="1 2">CGMCC 1.15917</strain>
    </source>
</reference>
<keyword evidence="2" id="KW-1185">Reference proteome</keyword>
<dbReference type="RefSeq" id="WP_217064953.1">
    <property type="nucleotide sequence ID" value="NZ_JAHQCS010000057.1"/>
</dbReference>
<organism evidence="1 2">
    <name type="scientific">Evansella tamaricis</name>
    <dbReference type="NCBI Taxonomy" id="2069301"/>
    <lineage>
        <taxon>Bacteria</taxon>
        <taxon>Bacillati</taxon>
        <taxon>Bacillota</taxon>
        <taxon>Bacilli</taxon>
        <taxon>Bacillales</taxon>
        <taxon>Bacillaceae</taxon>
        <taxon>Evansella</taxon>
    </lineage>
</organism>